<keyword evidence="1" id="KW-0472">Membrane</keyword>
<organism evidence="2">
    <name type="scientific">hot springs metagenome</name>
    <dbReference type="NCBI Taxonomy" id="433727"/>
    <lineage>
        <taxon>unclassified sequences</taxon>
        <taxon>metagenomes</taxon>
        <taxon>ecological metagenomes</taxon>
    </lineage>
</organism>
<feature type="transmembrane region" description="Helical" evidence="1">
    <location>
        <begin position="12"/>
        <end position="34"/>
    </location>
</feature>
<name>A0A5J4KXQ8_9ZZZZ</name>
<keyword evidence="1" id="KW-0812">Transmembrane</keyword>
<comment type="caution">
    <text evidence="2">The sequence shown here is derived from an EMBL/GenBank/DDBJ whole genome shotgun (WGS) entry which is preliminary data.</text>
</comment>
<keyword evidence="1" id="KW-1133">Transmembrane helix</keyword>
<dbReference type="EMBL" id="BLAB01000001">
    <property type="protein sequence ID" value="GER92313.1"/>
    <property type="molecule type" value="Genomic_DNA"/>
</dbReference>
<gene>
    <name evidence="2" type="ORF">A45J_0028</name>
</gene>
<evidence type="ECO:0008006" key="3">
    <source>
        <dbReference type="Google" id="ProtNLM"/>
    </source>
</evidence>
<protein>
    <recommendedName>
        <fullName evidence="3">Type 4 fimbrial biogenesis protein PilX N-terminal domain-containing protein</fullName>
    </recommendedName>
</protein>
<accession>A0A5J4KXQ8</accession>
<proteinExistence type="predicted"/>
<evidence type="ECO:0000313" key="2">
    <source>
        <dbReference type="EMBL" id="GER92313.1"/>
    </source>
</evidence>
<reference evidence="2" key="1">
    <citation type="submission" date="2019-10" db="EMBL/GenBank/DDBJ databases">
        <title>Metagenomic sequencing of thiosulfate-disproportionating enrichment culture.</title>
        <authorList>
            <person name="Umezawa K."/>
            <person name="Kojima H."/>
            <person name="Fukui M."/>
        </authorList>
    </citation>
    <scope>NUCLEOTIDE SEQUENCE</scope>
    <source>
        <strain evidence="2">45J</strain>
    </source>
</reference>
<dbReference type="AlphaFoldDB" id="A0A5J4KXQ8"/>
<sequence length="149" mass="15532">MKGLKVKNKKGFAMIAALLAILILTAVGVLVFTVTTRDIRVSARVTGEKKALSAAEAGIHQVIQNFAVGGTASNVQVDPATDPDTRYSYAIGASSSGCTPPPAGFDIEKWSEDMYVANVTGTNTRYGSSVQIDVGIGLFKSGTCAKTTD</sequence>
<evidence type="ECO:0000256" key="1">
    <source>
        <dbReference type="SAM" id="Phobius"/>
    </source>
</evidence>